<dbReference type="EMBL" id="MU155470">
    <property type="protein sequence ID" value="KAF9473109.1"/>
    <property type="molecule type" value="Genomic_DNA"/>
</dbReference>
<feature type="transmembrane region" description="Helical" evidence="1">
    <location>
        <begin position="32"/>
        <end position="52"/>
    </location>
</feature>
<sequence>MAGIWMLSVFSCIPSYAFMVLGSTLICPSSILCYYLPIALFCGSSHISLLLTRLKRITRPSRPVRNDQFEYMR</sequence>
<evidence type="ECO:0000313" key="2">
    <source>
        <dbReference type="EMBL" id="KAF9473109.1"/>
    </source>
</evidence>
<evidence type="ECO:0000313" key="3">
    <source>
        <dbReference type="Proteomes" id="UP000807469"/>
    </source>
</evidence>
<organism evidence="2 3">
    <name type="scientific">Pholiota conissans</name>
    <dbReference type="NCBI Taxonomy" id="109636"/>
    <lineage>
        <taxon>Eukaryota</taxon>
        <taxon>Fungi</taxon>
        <taxon>Dikarya</taxon>
        <taxon>Basidiomycota</taxon>
        <taxon>Agaricomycotina</taxon>
        <taxon>Agaricomycetes</taxon>
        <taxon>Agaricomycetidae</taxon>
        <taxon>Agaricales</taxon>
        <taxon>Agaricineae</taxon>
        <taxon>Strophariaceae</taxon>
        <taxon>Pholiota</taxon>
    </lineage>
</organism>
<gene>
    <name evidence="2" type="ORF">BDN70DRAFT_412789</name>
</gene>
<reference evidence="2" key="1">
    <citation type="submission" date="2020-11" db="EMBL/GenBank/DDBJ databases">
        <authorList>
            <consortium name="DOE Joint Genome Institute"/>
            <person name="Ahrendt S."/>
            <person name="Riley R."/>
            <person name="Andreopoulos W."/>
            <person name="Labutti K."/>
            <person name="Pangilinan J."/>
            <person name="Ruiz-Duenas F.J."/>
            <person name="Barrasa J.M."/>
            <person name="Sanchez-Garcia M."/>
            <person name="Camarero S."/>
            <person name="Miyauchi S."/>
            <person name="Serrano A."/>
            <person name="Linde D."/>
            <person name="Babiker R."/>
            <person name="Drula E."/>
            <person name="Ayuso-Fernandez I."/>
            <person name="Pacheco R."/>
            <person name="Padilla G."/>
            <person name="Ferreira P."/>
            <person name="Barriuso J."/>
            <person name="Kellner H."/>
            <person name="Castanera R."/>
            <person name="Alfaro M."/>
            <person name="Ramirez L."/>
            <person name="Pisabarro A.G."/>
            <person name="Kuo A."/>
            <person name="Tritt A."/>
            <person name="Lipzen A."/>
            <person name="He G."/>
            <person name="Yan M."/>
            <person name="Ng V."/>
            <person name="Cullen D."/>
            <person name="Martin F."/>
            <person name="Rosso M.-N."/>
            <person name="Henrissat B."/>
            <person name="Hibbett D."/>
            <person name="Martinez A.T."/>
            <person name="Grigoriev I.V."/>
        </authorList>
    </citation>
    <scope>NUCLEOTIDE SEQUENCE</scope>
    <source>
        <strain evidence="2">CIRM-BRFM 674</strain>
    </source>
</reference>
<keyword evidence="1" id="KW-1133">Transmembrane helix</keyword>
<dbReference type="AlphaFoldDB" id="A0A9P6CUF6"/>
<proteinExistence type="predicted"/>
<keyword evidence="3" id="KW-1185">Reference proteome</keyword>
<evidence type="ECO:0000256" key="1">
    <source>
        <dbReference type="SAM" id="Phobius"/>
    </source>
</evidence>
<keyword evidence="1" id="KW-0812">Transmembrane</keyword>
<name>A0A9P6CUF6_9AGAR</name>
<comment type="caution">
    <text evidence="2">The sequence shown here is derived from an EMBL/GenBank/DDBJ whole genome shotgun (WGS) entry which is preliminary data.</text>
</comment>
<protein>
    <submittedName>
        <fullName evidence="2">Uncharacterized protein</fullName>
    </submittedName>
</protein>
<keyword evidence="1" id="KW-0472">Membrane</keyword>
<accession>A0A9P6CUF6</accession>
<dbReference type="Proteomes" id="UP000807469">
    <property type="component" value="Unassembled WGS sequence"/>
</dbReference>